<dbReference type="InterPro" id="IPR013783">
    <property type="entry name" value="Ig-like_fold"/>
</dbReference>
<dbReference type="CDD" id="cd00063">
    <property type="entry name" value="FN3"/>
    <property type="match status" value="1"/>
</dbReference>
<keyword evidence="1" id="KW-0732">Signal</keyword>
<protein>
    <recommendedName>
        <fullName evidence="2">Fibronectin type-III domain-containing protein</fullName>
    </recommendedName>
</protein>
<gene>
    <name evidence="3" type="ORF">BaRGS_00039189</name>
</gene>
<feature type="non-terminal residue" evidence="3">
    <location>
        <position position="238"/>
    </location>
</feature>
<dbReference type="SMART" id="SM00060">
    <property type="entry name" value="FN3"/>
    <property type="match status" value="1"/>
</dbReference>
<evidence type="ECO:0000313" key="3">
    <source>
        <dbReference type="EMBL" id="KAK7457945.1"/>
    </source>
</evidence>
<accession>A0ABD0J425</accession>
<keyword evidence="4" id="KW-1185">Reference proteome</keyword>
<dbReference type="InterPro" id="IPR003961">
    <property type="entry name" value="FN3_dom"/>
</dbReference>
<dbReference type="SUPFAM" id="SSF48726">
    <property type="entry name" value="Immunoglobulin"/>
    <property type="match status" value="1"/>
</dbReference>
<evidence type="ECO:0000313" key="4">
    <source>
        <dbReference type="Proteomes" id="UP001519460"/>
    </source>
</evidence>
<feature type="signal peptide" evidence="1">
    <location>
        <begin position="1"/>
        <end position="30"/>
    </location>
</feature>
<dbReference type="PROSITE" id="PS50853">
    <property type="entry name" value="FN3"/>
    <property type="match status" value="1"/>
</dbReference>
<proteinExistence type="predicted"/>
<feature type="non-terminal residue" evidence="3">
    <location>
        <position position="1"/>
    </location>
</feature>
<evidence type="ECO:0000259" key="2">
    <source>
        <dbReference type="PROSITE" id="PS50853"/>
    </source>
</evidence>
<dbReference type="InterPro" id="IPR036179">
    <property type="entry name" value="Ig-like_dom_sf"/>
</dbReference>
<comment type="caution">
    <text evidence="3">The sequence shown here is derived from an EMBL/GenBank/DDBJ whole genome shotgun (WGS) entry which is preliminary data.</text>
</comment>
<dbReference type="InterPro" id="IPR036116">
    <property type="entry name" value="FN3_sf"/>
</dbReference>
<evidence type="ECO:0000256" key="1">
    <source>
        <dbReference type="SAM" id="SignalP"/>
    </source>
</evidence>
<reference evidence="3 4" key="1">
    <citation type="journal article" date="2023" name="Sci. Data">
        <title>Genome assembly of the Korean intertidal mud-creeper Batillaria attramentaria.</title>
        <authorList>
            <person name="Patra A.K."/>
            <person name="Ho P.T."/>
            <person name="Jun S."/>
            <person name="Lee S.J."/>
            <person name="Kim Y."/>
            <person name="Won Y.J."/>
        </authorList>
    </citation>
    <scope>NUCLEOTIDE SEQUENCE [LARGE SCALE GENOMIC DNA]</scope>
    <source>
        <strain evidence="3">Wonlab-2016</strain>
    </source>
</reference>
<feature type="chain" id="PRO_5044823131" description="Fibronectin type-III domain-containing protein" evidence="1">
    <location>
        <begin position="31"/>
        <end position="238"/>
    </location>
</feature>
<dbReference type="Pfam" id="PF00041">
    <property type="entry name" value="fn3"/>
    <property type="match status" value="1"/>
</dbReference>
<organism evidence="3 4">
    <name type="scientific">Batillaria attramentaria</name>
    <dbReference type="NCBI Taxonomy" id="370345"/>
    <lineage>
        <taxon>Eukaryota</taxon>
        <taxon>Metazoa</taxon>
        <taxon>Spiralia</taxon>
        <taxon>Lophotrochozoa</taxon>
        <taxon>Mollusca</taxon>
        <taxon>Gastropoda</taxon>
        <taxon>Caenogastropoda</taxon>
        <taxon>Sorbeoconcha</taxon>
        <taxon>Cerithioidea</taxon>
        <taxon>Batillariidae</taxon>
        <taxon>Batillaria</taxon>
    </lineage>
</organism>
<dbReference type="AlphaFoldDB" id="A0ABD0J425"/>
<dbReference type="Gene3D" id="2.60.40.10">
    <property type="entry name" value="Immunoglobulins"/>
    <property type="match status" value="1"/>
</dbReference>
<dbReference type="EMBL" id="JACVVK020000669">
    <property type="protein sequence ID" value="KAK7457945.1"/>
    <property type="molecule type" value="Genomic_DNA"/>
</dbReference>
<feature type="domain" description="Fibronectin type-III" evidence="2">
    <location>
        <begin position="147"/>
        <end position="238"/>
    </location>
</feature>
<name>A0ABD0J425_9CAEN</name>
<sequence>LPETPKPMILLRVLTVSSLLLDYIVVSVEGVDTQSTCEAVRQGTSGRITCYYSEDIRQTHRDFSVRWYGYHNDDKSVAVVTCSWLNVQDVTCVAEPGYTYGEVSNTFVVSIRNVTNQFLGRYACLGVHFAADKIIPCFLNASEELVPPSEIHQINSTYESTTISWRDNNTRNNGTTYQVRYKPLWSDEYTSVDAVQSSFTNFTIVGLVPGSDYNVSVRVLRADGESSDWSTGTVARTK</sequence>
<dbReference type="Proteomes" id="UP001519460">
    <property type="component" value="Unassembled WGS sequence"/>
</dbReference>
<dbReference type="SUPFAM" id="SSF49265">
    <property type="entry name" value="Fibronectin type III"/>
    <property type="match status" value="1"/>
</dbReference>